<protein>
    <recommendedName>
        <fullName evidence="7">SUZ domain-containing protein</fullName>
    </recommendedName>
</protein>
<evidence type="ECO:0000313" key="5">
    <source>
        <dbReference type="EMBL" id="ESW17499.1"/>
    </source>
</evidence>
<feature type="region of interest" description="Disordered" evidence="2">
    <location>
        <begin position="174"/>
        <end position="193"/>
    </location>
</feature>
<proteinExistence type="predicted"/>
<feature type="domain" description="SUZ" evidence="4">
    <location>
        <begin position="105"/>
        <end position="176"/>
    </location>
</feature>
<dbReference type="Gramene" id="ESW17499">
    <property type="protein sequence ID" value="ESW17499"/>
    <property type="gene ID" value="PHAVU_007G244200g"/>
</dbReference>
<evidence type="ECO:0000259" key="3">
    <source>
        <dbReference type="PROSITE" id="PS51061"/>
    </source>
</evidence>
<dbReference type="PANTHER" id="PTHR15672">
    <property type="entry name" value="CAMP-REGULATED PHOSPHOPROTEIN 21 RELATED R3H DOMAIN CONTAINING PROTEIN"/>
    <property type="match status" value="1"/>
</dbReference>
<organism evidence="5 6">
    <name type="scientific">Phaseolus vulgaris</name>
    <name type="common">Kidney bean</name>
    <name type="synonym">French bean</name>
    <dbReference type="NCBI Taxonomy" id="3885"/>
    <lineage>
        <taxon>Eukaryota</taxon>
        <taxon>Viridiplantae</taxon>
        <taxon>Streptophyta</taxon>
        <taxon>Embryophyta</taxon>
        <taxon>Tracheophyta</taxon>
        <taxon>Spermatophyta</taxon>
        <taxon>Magnoliopsida</taxon>
        <taxon>eudicotyledons</taxon>
        <taxon>Gunneridae</taxon>
        <taxon>Pentapetalae</taxon>
        <taxon>rosids</taxon>
        <taxon>fabids</taxon>
        <taxon>Fabales</taxon>
        <taxon>Fabaceae</taxon>
        <taxon>Papilionoideae</taxon>
        <taxon>50 kb inversion clade</taxon>
        <taxon>NPAAA clade</taxon>
        <taxon>indigoferoid/millettioid clade</taxon>
        <taxon>Phaseoleae</taxon>
        <taxon>Phaseolus</taxon>
    </lineage>
</organism>
<dbReference type="Gene3D" id="3.30.1370.50">
    <property type="entry name" value="R3H-like domain"/>
    <property type="match status" value="1"/>
</dbReference>
<dbReference type="InterPro" id="IPR036867">
    <property type="entry name" value="R3H_dom_sf"/>
</dbReference>
<evidence type="ECO:0008006" key="7">
    <source>
        <dbReference type="Google" id="ProtNLM"/>
    </source>
</evidence>
<keyword evidence="1" id="KW-0597">Phosphoprotein</keyword>
<evidence type="ECO:0000256" key="1">
    <source>
        <dbReference type="ARBA" id="ARBA00022553"/>
    </source>
</evidence>
<gene>
    <name evidence="5" type="ORF">PHAVU_007G244200g</name>
</gene>
<dbReference type="SMR" id="V7BHX5"/>
<dbReference type="Pfam" id="PF01424">
    <property type="entry name" value="R3H"/>
    <property type="match status" value="1"/>
</dbReference>
<dbReference type="AlphaFoldDB" id="V7BHX5"/>
<keyword evidence="6" id="KW-1185">Reference proteome</keyword>
<dbReference type="PROSITE" id="PS51673">
    <property type="entry name" value="SUZ"/>
    <property type="match status" value="1"/>
</dbReference>
<sequence>MDSSFISNGDVSAFKDKESLVDPFLIEALQNPRHRVTILRMELDIQRFLNNADQQHFEFQHFPSSYIRLAAHRVAQHYGMQTMVQDNGLDGQGTRIMVRKLAESRYPVVRLSEIIPAKQLENDKPEQIKIAIRPRPNGTGLNEANGVGKKNNVLRSVEERKEEYDRARARIFSSSRSCDSDDTQSQASTEEKNFLISKDQNETSKIPVVDSEKFLTGRDINCTRVAIFRDREKDRSDPDYDRNYGRYARGIPPSSLNLMPFNLQQMQHPFMQHDIAFNQLSQMSPNQASLGYGPPSSPMMNPFCVTGLNQASSDVTYLQWPSASMMYAHSYDQFRHAIFQAPFGQRPLSFDYSQNY</sequence>
<dbReference type="OMA" id="SMMYAHS"/>
<dbReference type="Proteomes" id="UP000000226">
    <property type="component" value="Chromosome 7"/>
</dbReference>
<evidence type="ECO:0000259" key="4">
    <source>
        <dbReference type="PROSITE" id="PS51673"/>
    </source>
</evidence>
<feature type="domain" description="R3H" evidence="3">
    <location>
        <begin position="35"/>
        <end position="102"/>
    </location>
</feature>
<accession>V7BHX5</accession>
<dbReference type="eggNOG" id="KOG2953">
    <property type="taxonomic scope" value="Eukaryota"/>
</dbReference>
<evidence type="ECO:0000313" key="6">
    <source>
        <dbReference type="Proteomes" id="UP000000226"/>
    </source>
</evidence>
<dbReference type="STRING" id="3885.V7BHX5"/>
<dbReference type="Pfam" id="PF12752">
    <property type="entry name" value="SUZ"/>
    <property type="match status" value="1"/>
</dbReference>
<reference evidence="6" key="1">
    <citation type="journal article" date="2014" name="Nat. Genet.">
        <title>A reference genome for common bean and genome-wide analysis of dual domestications.</title>
        <authorList>
            <person name="Schmutz J."/>
            <person name="McClean P.E."/>
            <person name="Mamidi S."/>
            <person name="Wu G.A."/>
            <person name="Cannon S.B."/>
            <person name="Grimwood J."/>
            <person name="Jenkins J."/>
            <person name="Shu S."/>
            <person name="Song Q."/>
            <person name="Chavarro C."/>
            <person name="Torres-Torres M."/>
            <person name="Geffroy V."/>
            <person name="Moghaddam S.M."/>
            <person name="Gao D."/>
            <person name="Abernathy B."/>
            <person name="Barry K."/>
            <person name="Blair M."/>
            <person name="Brick M.A."/>
            <person name="Chovatia M."/>
            <person name="Gepts P."/>
            <person name="Goodstein D.M."/>
            <person name="Gonzales M."/>
            <person name="Hellsten U."/>
            <person name="Hyten D.L."/>
            <person name="Jia G."/>
            <person name="Kelly J.D."/>
            <person name="Kudrna D."/>
            <person name="Lee R."/>
            <person name="Richard M.M."/>
            <person name="Miklas P.N."/>
            <person name="Osorno J.M."/>
            <person name="Rodrigues J."/>
            <person name="Thareau V."/>
            <person name="Urrea C.A."/>
            <person name="Wang M."/>
            <person name="Yu Y."/>
            <person name="Zhang M."/>
            <person name="Wing R.A."/>
            <person name="Cregan P.B."/>
            <person name="Rokhsar D.S."/>
            <person name="Jackson S.A."/>
        </authorList>
    </citation>
    <scope>NUCLEOTIDE SEQUENCE [LARGE SCALE GENOMIC DNA]</scope>
    <source>
        <strain evidence="6">cv. G19833</strain>
    </source>
</reference>
<evidence type="ECO:0000256" key="2">
    <source>
        <dbReference type="SAM" id="MobiDB-lite"/>
    </source>
</evidence>
<dbReference type="InterPro" id="IPR001374">
    <property type="entry name" value="R3H_dom"/>
</dbReference>
<dbReference type="CDD" id="cd02642">
    <property type="entry name" value="R3H_encore_like"/>
    <property type="match status" value="1"/>
</dbReference>
<dbReference type="EMBL" id="CM002294">
    <property type="protein sequence ID" value="ESW17499.1"/>
    <property type="molecule type" value="Genomic_DNA"/>
</dbReference>
<dbReference type="PROSITE" id="PS51061">
    <property type="entry name" value="R3H"/>
    <property type="match status" value="1"/>
</dbReference>
<dbReference type="GO" id="GO:0003676">
    <property type="term" value="F:nucleic acid binding"/>
    <property type="evidence" value="ECO:0007669"/>
    <property type="project" value="UniProtKB-UniRule"/>
</dbReference>
<dbReference type="SMART" id="SM00393">
    <property type="entry name" value="R3H"/>
    <property type="match status" value="1"/>
</dbReference>
<dbReference type="PANTHER" id="PTHR15672:SF15">
    <property type="entry name" value="SINGLE-STRANDED NUCLEIC ACID BINDING R3H PROTEIN"/>
    <property type="match status" value="1"/>
</dbReference>
<dbReference type="InterPro" id="IPR051937">
    <property type="entry name" value="R3H_domain_containing"/>
</dbReference>
<dbReference type="SUPFAM" id="SSF82708">
    <property type="entry name" value="R3H domain"/>
    <property type="match status" value="1"/>
</dbReference>
<name>V7BHX5_PHAVU</name>
<dbReference type="InterPro" id="IPR024771">
    <property type="entry name" value="SUZ"/>
</dbReference>
<dbReference type="OrthoDB" id="278430at2759"/>